<organism evidence="3 4">
    <name type="scientific">Vibrio toranzoniae</name>
    <dbReference type="NCBI Taxonomy" id="1194427"/>
    <lineage>
        <taxon>Bacteria</taxon>
        <taxon>Pseudomonadati</taxon>
        <taxon>Pseudomonadota</taxon>
        <taxon>Gammaproteobacteria</taxon>
        <taxon>Vibrionales</taxon>
        <taxon>Vibrionaceae</taxon>
        <taxon>Vibrio</taxon>
    </lineage>
</organism>
<dbReference type="OrthoDB" id="9775208at2"/>
<dbReference type="InterPro" id="IPR028098">
    <property type="entry name" value="Glyco_trans_4-like_N"/>
</dbReference>
<dbReference type="Gene3D" id="3.40.50.2000">
    <property type="entry name" value="Glycogen Phosphorylase B"/>
    <property type="match status" value="2"/>
</dbReference>
<dbReference type="Proteomes" id="UP000057389">
    <property type="component" value="Unassembled WGS sequence"/>
</dbReference>
<name>A0A109DBR7_9VIBR</name>
<dbReference type="CDD" id="cd03808">
    <property type="entry name" value="GT4_CapM-like"/>
    <property type="match status" value="1"/>
</dbReference>
<dbReference type="InterPro" id="IPR001296">
    <property type="entry name" value="Glyco_trans_1"/>
</dbReference>
<dbReference type="GeneID" id="300177250"/>
<proteinExistence type="predicted"/>
<feature type="domain" description="Glycosyl transferase family 1" evidence="1">
    <location>
        <begin position="194"/>
        <end position="348"/>
    </location>
</feature>
<dbReference type="SUPFAM" id="SSF53756">
    <property type="entry name" value="UDP-Glycosyltransferase/glycogen phosphorylase"/>
    <property type="match status" value="1"/>
</dbReference>
<evidence type="ECO:0000259" key="1">
    <source>
        <dbReference type="Pfam" id="PF00534"/>
    </source>
</evidence>
<feature type="domain" description="Glycosyltransferase subfamily 4-like N-terminal" evidence="2">
    <location>
        <begin position="51"/>
        <end position="154"/>
    </location>
</feature>
<dbReference type="GO" id="GO:0016757">
    <property type="term" value="F:glycosyltransferase activity"/>
    <property type="evidence" value="ECO:0007669"/>
    <property type="project" value="InterPro"/>
</dbReference>
<dbReference type="GO" id="GO:1901135">
    <property type="term" value="P:carbohydrate derivative metabolic process"/>
    <property type="evidence" value="ECO:0007669"/>
    <property type="project" value="UniProtKB-ARBA"/>
</dbReference>
<evidence type="ECO:0000259" key="2">
    <source>
        <dbReference type="Pfam" id="PF13477"/>
    </source>
</evidence>
<protein>
    <submittedName>
        <fullName evidence="3">Glycosyl transferase family 1</fullName>
    </submittedName>
</protein>
<evidence type="ECO:0000313" key="3">
    <source>
        <dbReference type="EMBL" id="KWU02528.1"/>
    </source>
</evidence>
<sequence length="371" mass="41424">MNIVIIGVKPSSLRNFRGELLKKLSLNDMHKIYAMASNATDTEINSIIELGANYIDYPVTRSGLSPISDFKTFKVLRSIFKKKKPNVILAYTIKPIIWGGIAARVLPHCRFYALVTGLGFAFQKGSWKKNLLVKLVTFLYKIALKKADKVIFQNPDNQQVFIGLGIVAKHKTCVVNGSGVDVAHFDVKPLPSAPRFLLIARLLGDKGIREYIAAANKVKEQYTDAVFQLVGPEDPSPNGISLTELSILNNKKSVEYLGSTNDVRPYIEGSSIFVLPSYHEGLPRTVLEAMATGRPILTTDAPGCRETVINDVNGWLVEKANVEQLAERMIWFIENQSDWQRMGEASRTMVEDKFDVHKVNENLLSIMELVN</sequence>
<dbReference type="PANTHER" id="PTHR12526">
    <property type="entry name" value="GLYCOSYLTRANSFERASE"/>
    <property type="match status" value="1"/>
</dbReference>
<dbReference type="PANTHER" id="PTHR12526:SF638">
    <property type="entry name" value="SPORE COAT PROTEIN SA"/>
    <property type="match status" value="1"/>
</dbReference>
<dbReference type="Pfam" id="PF00534">
    <property type="entry name" value="Glycos_transf_1"/>
    <property type="match status" value="1"/>
</dbReference>
<dbReference type="RefSeq" id="WP_060466995.1">
    <property type="nucleotide sequence ID" value="NZ_AP025514.1"/>
</dbReference>
<evidence type="ECO:0000313" key="4">
    <source>
        <dbReference type="Proteomes" id="UP000057389"/>
    </source>
</evidence>
<accession>A0A109DBR7</accession>
<dbReference type="AlphaFoldDB" id="A0A109DBR7"/>
<reference evidence="3 4" key="1">
    <citation type="submission" date="2015-11" db="EMBL/GenBank/DDBJ databases">
        <title>Draft WGS of Vibrio toranzoniae.</title>
        <authorList>
            <person name="Lasa A."/>
            <person name="Romalde J.L."/>
        </authorList>
    </citation>
    <scope>NUCLEOTIDE SEQUENCE [LARGE SCALE GENOMIC DNA]</scope>
    <source>
        <strain evidence="3 4">Vb 10.8</strain>
    </source>
</reference>
<keyword evidence="4" id="KW-1185">Reference proteome</keyword>
<dbReference type="Pfam" id="PF13477">
    <property type="entry name" value="Glyco_trans_4_2"/>
    <property type="match status" value="1"/>
</dbReference>
<keyword evidence="3" id="KW-0808">Transferase</keyword>
<gene>
    <name evidence="3" type="ORF">APQ14_00850</name>
</gene>
<comment type="caution">
    <text evidence="3">The sequence shown here is derived from an EMBL/GenBank/DDBJ whole genome shotgun (WGS) entry which is preliminary data.</text>
</comment>
<dbReference type="EMBL" id="LMXU01000002">
    <property type="protein sequence ID" value="KWU02528.1"/>
    <property type="molecule type" value="Genomic_DNA"/>
</dbReference>